<accession>A0ABQ0GXP0</accession>
<sequence>MFSKFKYERIPLSLIKLDDRNPRIVTPEKLKSELEIVRYLFQHEGLAEFLKKLASEGHNKGAERPYVVKSGKEYVVVEGNTRIAAYKLLTGLLVPPDEYANSVPQVSNAIKGRIGGY</sequence>
<dbReference type="RefSeq" id="WP_407864269.1">
    <property type="nucleotide sequence ID" value="NZ_BAAFZP010000001.1"/>
</dbReference>
<evidence type="ECO:0000313" key="2">
    <source>
        <dbReference type="Proteomes" id="UP001628091"/>
    </source>
</evidence>
<reference evidence="1 2" key="1">
    <citation type="submission" date="2024-10" db="EMBL/GenBank/DDBJ databases">
        <title>Isolation, draft genome sequencing and identification of Phyllobacterium sp. NSA23, isolated from leaf soil.</title>
        <authorList>
            <person name="Akita H."/>
        </authorList>
    </citation>
    <scope>NUCLEOTIDE SEQUENCE [LARGE SCALE GENOMIC DNA]</scope>
    <source>
        <strain evidence="1 2">NSA23</strain>
    </source>
</reference>
<proteinExistence type="predicted"/>
<organism evidence="1 2">
    <name type="scientific">Phyllobacterium phragmitis</name>
    <dbReference type="NCBI Taxonomy" id="2670329"/>
    <lineage>
        <taxon>Bacteria</taxon>
        <taxon>Pseudomonadati</taxon>
        <taxon>Pseudomonadota</taxon>
        <taxon>Alphaproteobacteria</taxon>
        <taxon>Hyphomicrobiales</taxon>
        <taxon>Phyllobacteriaceae</taxon>
        <taxon>Phyllobacterium</taxon>
    </lineage>
</organism>
<dbReference type="Proteomes" id="UP001628091">
    <property type="component" value="Unassembled WGS sequence"/>
</dbReference>
<evidence type="ECO:0008006" key="3">
    <source>
        <dbReference type="Google" id="ProtNLM"/>
    </source>
</evidence>
<keyword evidence="2" id="KW-1185">Reference proteome</keyword>
<dbReference type="EMBL" id="BAAFZP010000001">
    <property type="protein sequence ID" value="GAB1581439.1"/>
    <property type="molecule type" value="Genomic_DNA"/>
</dbReference>
<evidence type="ECO:0000313" key="1">
    <source>
        <dbReference type="EMBL" id="GAB1581439.1"/>
    </source>
</evidence>
<protein>
    <recommendedName>
        <fullName evidence="3">ParB/Sulfiredoxin domain-containing protein</fullName>
    </recommendedName>
</protein>
<comment type="caution">
    <text evidence="1">The sequence shown here is derived from an EMBL/GenBank/DDBJ whole genome shotgun (WGS) entry which is preliminary data.</text>
</comment>
<name>A0ABQ0GXP0_9HYPH</name>
<gene>
    <name evidence="1" type="ORF">PPNSA23_13820</name>
</gene>